<proteinExistence type="inferred from homology"/>
<dbReference type="EMBL" id="JAAAIP010001161">
    <property type="protein sequence ID" value="KAG0309864.1"/>
    <property type="molecule type" value="Genomic_DNA"/>
</dbReference>
<comment type="subcellular location">
    <subcellularLocation>
        <location evidence="1">Mitochondrion</location>
    </subcellularLocation>
</comment>
<dbReference type="PANTHER" id="PTHR21013">
    <property type="entry name" value="ATP SYNTHASE MITOCHONDRIAL F1 COMPLEX ASSEMBLY FACTOR 2/ATP12 PROTEIN, MITOCHONDRIAL PRECURSOR"/>
    <property type="match status" value="1"/>
</dbReference>
<keyword evidence="5" id="KW-0143">Chaperone</keyword>
<gene>
    <name evidence="6" type="primary">ATP12_1</name>
    <name evidence="6" type="ORF">BGZ99_000763</name>
</gene>
<evidence type="ECO:0000256" key="5">
    <source>
        <dbReference type="ARBA" id="ARBA00023186"/>
    </source>
</evidence>
<name>A0A9P6R4X6_9FUNG</name>
<dbReference type="Proteomes" id="UP000738325">
    <property type="component" value="Unassembled WGS sequence"/>
</dbReference>
<dbReference type="AlphaFoldDB" id="A0A9P6R4X6"/>
<dbReference type="InterPro" id="IPR042272">
    <property type="entry name" value="ATP12_ATP_synth-F1-assembly_N"/>
</dbReference>
<protein>
    <submittedName>
        <fullName evidence="6">ATP synthase complex assembly protein atp12</fullName>
    </submittedName>
</protein>
<sequence length="171" mass="19239">MTRAEVSGKRFWENAGIKDVGDRVAVTLDGRVLETPAGNPLILNKDQRQLALMIAGECQEQKALLKSHSLAMISLVARAIDGFSGNEQGCREMLDRLIKFLDIDSICYQQDFPDSIVKSQQKHWEPILKWVKDEHGLDIKVSKGIAFVQQDEDVKQKLREIVSSMSDVELS</sequence>
<accession>A0A9P6R4X6</accession>
<evidence type="ECO:0000256" key="3">
    <source>
        <dbReference type="ARBA" id="ARBA00022946"/>
    </source>
</evidence>
<keyword evidence="3" id="KW-0809">Transit peptide</keyword>
<comment type="caution">
    <text evidence="6">The sequence shown here is derived from an EMBL/GenBank/DDBJ whole genome shotgun (WGS) entry which is preliminary data.</text>
</comment>
<dbReference type="GO" id="GO:0033615">
    <property type="term" value="P:mitochondrial proton-transporting ATP synthase complex assembly"/>
    <property type="evidence" value="ECO:0007669"/>
    <property type="project" value="TreeGrafter"/>
</dbReference>
<reference evidence="6" key="1">
    <citation type="journal article" date="2020" name="Fungal Divers.">
        <title>Resolving the Mortierellaceae phylogeny through synthesis of multi-gene phylogenetics and phylogenomics.</title>
        <authorList>
            <person name="Vandepol N."/>
            <person name="Liber J."/>
            <person name="Desiro A."/>
            <person name="Na H."/>
            <person name="Kennedy M."/>
            <person name="Barry K."/>
            <person name="Grigoriev I.V."/>
            <person name="Miller A.N."/>
            <person name="O'Donnell K."/>
            <person name="Stajich J.E."/>
            <person name="Bonito G."/>
        </authorList>
    </citation>
    <scope>NUCLEOTIDE SEQUENCE</scope>
    <source>
        <strain evidence="6">REB-010B</strain>
    </source>
</reference>
<dbReference type="PANTHER" id="PTHR21013:SF10">
    <property type="entry name" value="ATP SYNTHASE MITOCHONDRIAL F1 COMPLEX ASSEMBLY FACTOR 2"/>
    <property type="match status" value="1"/>
</dbReference>
<keyword evidence="7" id="KW-1185">Reference proteome</keyword>
<dbReference type="SUPFAM" id="SSF160909">
    <property type="entry name" value="ATP12-like"/>
    <property type="match status" value="1"/>
</dbReference>
<evidence type="ECO:0000256" key="4">
    <source>
        <dbReference type="ARBA" id="ARBA00023128"/>
    </source>
</evidence>
<dbReference type="OrthoDB" id="5673at2759"/>
<evidence type="ECO:0000256" key="2">
    <source>
        <dbReference type="ARBA" id="ARBA00008231"/>
    </source>
</evidence>
<feature type="non-terminal residue" evidence="6">
    <location>
        <position position="171"/>
    </location>
</feature>
<evidence type="ECO:0000256" key="1">
    <source>
        <dbReference type="ARBA" id="ARBA00004173"/>
    </source>
</evidence>
<evidence type="ECO:0000313" key="6">
    <source>
        <dbReference type="EMBL" id="KAG0309864.1"/>
    </source>
</evidence>
<organism evidence="6 7">
    <name type="scientific">Dissophora globulifera</name>
    <dbReference type="NCBI Taxonomy" id="979702"/>
    <lineage>
        <taxon>Eukaryota</taxon>
        <taxon>Fungi</taxon>
        <taxon>Fungi incertae sedis</taxon>
        <taxon>Mucoromycota</taxon>
        <taxon>Mortierellomycotina</taxon>
        <taxon>Mortierellomycetes</taxon>
        <taxon>Mortierellales</taxon>
        <taxon>Mortierellaceae</taxon>
        <taxon>Dissophora</taxon>
    </lineage>
</organism>
<keyword evidence="4" id="KW-0496">Mitochondrion</keyword>
<dbReference type="Gene3D" id="1.10.3580.10">
    <property type="entry name" value="ATP12 ATPase"/>
    <property type="match status" value="1"/>
</dbReference>
<dbReference type="GO" id="GO:0005739">
    <property type="term" value="C:mitochondrion"/>
    <property type="evidence" value="ECO:0007669"/>
    <property type="project" value="UniProtKB-SubCell"/>
</dbReference>
<dbReference type="InterPro" id="IPR011419">
    <property type="entry name" value="ATP12_ATP_synth-F1-assembly"/>
</dbReference>
<dbReference type="Pfam" id="PF07542">
    <property type="entry name" value="ATP12"/>
    <property type="match status" value="1"/>
</dbReference>
<evidence type="ECO:0000313" key="7">
    <source>
        <dbReference type="Proteomes" id="UP000738325"/>
    </source>
</evidence>
<dbReference type="InterPro" id="IPR023335">
    <property type="entry name" value="ATP12_ortho_dom_sf"/>
</dbReference>
<comment type="similarity">
    <text evidence="2">Belongs to the ATP12 family.</text>
</comment>
<dbReference type="Gene3D" id="3.30.2180.10">
    <property type="entry name" value="ATP12-like"/>
    <property type="match status" value="1"/>
</dbReference>